<protein>
    <recommendedName>
        <fullName evidence="3">Transposase</fullName>
    </recommendedName>
</protein>
<dbReference type="RefSeq" id="WP_343981759.1">
    <property type="nucleotide sequence ID" value="NZ_BAAAGK010000233.1"/>
</dbReference>
<proteinExistence type="predicted"/>
<name>A0ABW2T6H9_9ACTN</name>
<evidence type="ECO:0000313" key="1">
    <source>
        <dbReference type="EMBL" id="MFC7603755.1"/>
    </source>
</evidence>
<keyword evidence="2" id="KW-1185">Reference proteome</keyword>
<reference evidence="2" key="1">
    <citation type="journal article" date="2019" name="Int. J. Syst. Evol. Microbiol.">
        <title>The Global Catalogue of Microorganisms (GCM) 10K type strain sequencing project: providing services to taxonomists for standard genome sequencing and annotation.</title>
        <authorList>
            <consortium name="The Broad Institute Genomics Platform"/>
            <consortium name="The Broad Institute Genome Sequencing Center for Infectious Disease"/>
            <person name="Wu L."/>
            <person name="Ma J."/>
        </authorList>
    </citation>
    <scope>NUCLEOTIDE SEQUENCE [LARGE SCALE GENOMIC DNA]</scope>
    <source>
        <strain evidence="2">JCM 10083</strain>
    </source>
</reference>
<dbReference type="Proteomes" id="UP001596514">
    <property type="component" value="Unassembled WGS sequence"/>
</dbReference>
<accession>A0ABW2T6H9</accession>
<gene>
    <name evidence="1" type="ORF">ACFQVD_26935</name>
</gene>
<evidence type="ECO:0000313" key="2">
    <source>
        <dbReference type="Proteomes" id="UP001596514"/>
    </source>
</evidence>
<dbReference type="EMBL" id="JBHTEE010000001">
    <property type="protein sequence ID" value="MFC7603755.1"/>
    <property type="molecule type" value="Genomic_DNA"/>
</dbReference>
<evidence type="ECO:0008006" key="3">
    <source>
        <dbReference type="Google" id="ProtNLM"/>
    </source>
</evidence>
<organism evidence="1 2">
    <name type="scientific">Streptosporangium amethystogenes subsp. fukuiense</name>
    <dbReference type="NCBI Taxonomy" id="698418"/>
    <lineage>
        <taxon>Bacteria</taxon>
        <taxon>Bacillati</taxon>
        <taxon>Actinomycetota</taxon>
        <taxon>Actinomycetes</taxon>
        <taxon>Streptosporangiales</taxon>
        <taxon>Streptosporangiaceae</taxon>
        <taxon>Streptosporangium</taxon>
    </lineage>
</organism>
<comment type="caution">
    <text evidence="1">The sequence shown here is derived from an EMBL/GenBank/DDBJ whole genome shotgun (WGS) entry which is preliminary data.</text>
</comment>
<sequence length="54" mass="5730">MANSKPPTDIAADAAAWQKVKARFPGTTREVLDRIELGARVVSALDDTLDGGHP</sequence>